<accession>A0ABT8DIP9</accession>
<keyword evidence="1" id="KW-0812">Transmembrane</keyword>
<protein>
    <submittedName>
        <fullName evidence="2">Cytochrome c oxidase assembly factor Coa1 family protein</fullName>
    </submittedName>
</protein>
<dbReference type="RefSeq" id="WP_290254969.1">
    <property type="nucleotide sequence ID" value="NZ_JAUGQQ010000006.1"/>
</dbReference>
<gene>
    <name evidence="2" type="ORF">QRD02_10875</name>
</gene>
<dbReference type="Proteomes" id="UP001244787">
    <property type="component" value="Unassembled WGS sequence"/>
</dbReference>
<evidence type="ECO:0000313" key="2">
    <source>
        <dbReference type="EMBL" id="MDN3724888.1"/>
    </source>
</evidence>
<organism evidence="2 3">
    <name type="scientific">Aequorivita aurantiaca</name>
    <dbReference type="NCBI Taxonomy" id="3053356"/>
    <lineage>
        <taxon>Bacteria</taxon>
        <taxon>Pseudomonadati</taxon>
        <taxon>Bacteroidota</taxon>
        <taxon>Flavobacteriia</taxon>
        <taxon>Flavobacteriales</taxon>
        <taxon>Flavobacteriaceae</taxon>
        <taxon>Aequorivita</taxon>
    </lineage>
</organism>
<dbReference type="InterPro" id="IPR014807">
    <property type="entry name" value="Coa1"/>
</dbReference>
<sequence>MNNELINQKTQWQRNWKWFVPVCAVLLISITVFFTSGMGGIATDLAQAYADTEFYEKAIKKAEADQRVQELLGNIQPIDKMAILEGETEYTNNNRSVNSTIRIIGTKSKARMDITANRANNVWVYSKINIRITSPPEKKQTIVINTEE</sequence>
<evidence type="ECO:0000256" key="1">
    <source>
        <dbReference type="SAM" id="Phobius"/>
    </source>
</evidence>
<keyword evidence="1" id="KW-1133">Transmembrane helix</keyword>
<keyword evidence="3" id="KW-1185">Reference proteome</keyword>
<evidence type="ECO:0000313" key="3">
    <source>
        <dbReference type="Proteomes" id="UP001244787"/>
    </source>
</evidence>
<reference evidence="2 3" key="1">
    <citation type="submission" date="2023-06" db="EMBL/GenBank/DDBJ databases">
        <authorList>
            <person name="Ye Y.-Q."/>
            <person name="Du Z.-J."/>
        </authorList>
    </citation>
    <scope>NUCLEOTIDE SEQUENCE [LARGE SCALE GENOMIC DNA]</scope>
    <source>
        <strain evidence="2 3">SDUM287046</strain>
    </source>
</reference>
<dbReference type="EMBL" id="JAUGQQ010000006">
    <property type="protein sequence ID" value="MDN3724888.1"/>
    <property type="molecule type" value="Genomic_DNA"/>
</dbReference>
<keyword evidence="1" id="KW-0472">Membrane</keyword>
<name>A0ABT8DIP9_9FLAO</name>
<dbReference type="Pfam" id="PF08695">
    <property type="entry name" value="Coa1"/>
    <property type="match status" value="1"/>
</dbReference>
<comment type="caution">
    <text evidence="2">The sequence shown here is derived from an EMBL/GenBank/DDBJ whole genome shotgun (WGS) entry which is preliminary data.</text>
</comment>
<proteinExistence type="predicted"/>
<feature type="transmembrane region" description="Helical" evidence="1">
    <location>
        <begin position="18"/>
        <end position="42"/>
    </location>
</feature>